<evidence type="ECO:0000313" key="3">
    <source>
        <dbReference type="EMBL" id="MBB5786153.1"/>
    </source>
</evidence>
<feature type="domain" description="Amidase" evidence="2">
    <location>
        <begin position="58"/>
        <end position="481"/>
    </location>
</feature>
<keyword evidence="1" id="KW-0732">Signal</keyword>
<dbReference type="SUPFAM" id="SSF75304">
    <property type="entry name" value="Amidase signature (AS) enzymes"/>
    <property type="match status" value="1"/>
</dbReference>
<dbReference type="EC" id="3.5.1.4" evidence="3"/>
<dbReference type="Gene3D" id="3.90.1300.10">
    <property type="entry name" value="Amidase signature (AS) domain"/>
    <property type="match status" value="1"/>
</dbReference>
<dbReference type="RefSeq" id="WP_184819424.1">
    <property type="nucleotide sequence ID" value="NZ_JACHMM010000001.1"/>
</dbReference>
<organism evidence="3 4">
    <name type="scientific">Jiangella mangrovi</name>
    <dbReference type="NCBI Taxonomy" id="1524084"/>
    <lineage>
        <taxon>Bacteria</taxon>
        <taxon>Bacillati</taxon>
        <taxon>Actinomycetota</taxon>
        <taxon>Actinomycetes</taxon>
        <taxon>Jiangellales</taxon>
        <taxon>Jiangellaceae</taxon>
        <taxon>Jiangella</taxon>
    </lineage>
</organism>
<name>A0A7W9GLP1_9ACTN</name>
<feature type="chain" id="PRO_5038584344" evidence="1">
    <location>
        <begin position="23"/>
        <end position="504"/>
    </location>
</feature>
<dbReference type="AlphaFoldDB" id="A0A7W9GLP1"/>
<evidence type="ECO:0000313" key="4">
    <source>
        <dbReference type="Proteomes" id="UP000542813"/>
    </source>
</evidence>
<keyword evidence="4" id="KW-1185">Reference proteome</keyword>
<evidence type="ECO:0000259" key="2">
    <source>
        <dbReference type="Pfam" id="PF01425"/>
    </source>
</evidence>
<proteinExistence type="predicted"/>
<protein>
    <submittedName>
        <fullName evidence="3">Amidase</fullName>
        <ecNumber evidence="3">3.5.1.4</ecNumber>
    </submittedName>
</protein>
<dbReference type="PANTHER" id="PTHR42678">
    <property type="entry name" value="AMIDASE"/>
    <property type="match status" value="1"/>
</dbReference>
<dbReference type="InterPro" id="IPR036928">
    <property type="entry name" value="AS_sf"/>
</dbReference>
<accession>A0A7W9GLP1</accession>
<dbReference type="GO" id="GO:0004040">
    <property type="term" value="F:amidase activity"/>
    <property type="evidence" value="ECO:0007669"/>
    <property type="project" value="UniProtKB-EC"/>
</dbReference>
<comment type="caution">
    <text evidence="3">The sequence shown here is derived from an EMBL/GenBank/DDBJ whole genome shotgun (WGS) entry which is preliminary data.</text>
</comment>
<dbReference type="EMBL" id="JACHMM010000001">
    <property type="protein sequence ID" value="MBB5786153.1"/>
    <property type="molecule type" value="Genomic_DNA"/>
</dbReference>
<dbReference type="Proteomes" id="UP000542813">
    <property type="component" value="Unassembled WGS sequence"/>
</dbReference>
<keyword evidence="3" id="KW-0378">Hydrolase</keyword>
<dbReference type="Pfam" id="PF01425">
    <property type="entry name" value="Amidase"/>
    <property type="match status" value="1"/>
</dbReference>
<dbReference type="PANTHER" id="PTHR42678:SF34">
    <property type="entry name" value="OS04G0183300 PROTEIN"/>
    <property type="match status" value="1"/>
</dbReference>
<dbReference type="InterPro" id="IPR023631">
    <property type="entry name" value="Amidase_dom"/>
</dbReference>
<reference evidence="3 4" key="1">
    <citation type="submission" date="2020-08" db="EMBL/GenBank/DDBJ databases">
        <title>Sequencing the genomes of 1000 actinobacteria strains.</title>
        <authorList>
            <person name="Klenk H.-P."/>
        </authorList>
    </citation>
    <scope>NUCLEOTIDE SEQUENCE [LARGE SCALE GENOMIC DNA]</scope>
    <source>
        <strain evidence="3 4">DSM 102122</strain>
    </source>
</reference>
<gene>
    <name evidence="3" type="ORF">HD601_000728</name>
</gene>
<feature type="signal peptide" evidence="1">
    <location>
        <begin position="1"/>
        <end position="22"/>
    </location>
</feature>
<evidence type="ECO:0000256" key="1">
    <source>
        <dbReference type="SAM" id="SignalP"/>
    </source>
</evidence>
<sequence>MSRRSRAAAVAAAITLVTAVTAAAAAPAVSKEKFTVDETTVAEVEEALADGDVSCHALVREYLRRIAAYEDRGPALNTLITVAPDAFQQAVALDRAYARNRGPVGPLHCIPVVLKDNVDTTDMPTTAGSRTLEGSVPAVDATITARLREAGAIILAKGNMDEWAHGGAGGYSSVNGQTKNPYNLGSPSGSSGGPAAAVAANFAVLGLGTDTLGSIRGPVSTNGLAGVKPTLGLVPGTGVVPFALTFDVAGPMTRTVTDAARMLDVIAGYDPADPRTAASIGQVPDSYTDGLTTDALDGARIGVLRTYFNADLEPVIDVMGDLGAEVVDDLRATPPMQNLNGQYYQLISETEFKTQLGEYLQAYRPDAAVQSHADVLAASSQPGFGIADAVLVRLQREATRGTMLDPDYLAAAAYAPAAMRAEIDAMLEANDLDAILMSSGGSALQSFSGYPGVLVPAGVDEDGDPFSLQLLGPAFSEPELLGFAYAYEQATHHRPLPPYAPPLR</sequence>